<dbReference type="Proteomes" id="UP000887577">
    <property type="component" value="Unplaced"/>
</dbReference>
<evidence type="ECO:0000313" key="1">
    <source>
        <dbReference type="Proteomes" id="UP000887577"/>
    </source>
</evidence>
<dbReference type="WBParaSite" id="PSU_v2.g101.t1">
    <property type="protein sequence ID" value="PSU_v2.g101.t1"/>
    <property type="gene ID" value="PSU_v2.g101"/>
</dbReference>
<name>A0A914XQ04_9BILA</name>
<evidence type="ECO:0000313" key="2">
    <source>
        <dbReference type="WBParaSite" id="PSU_v2.g101.t1"/>
    </source>
</evidence>
<proteinExistence type="predicted"/>
<organism evidence="1 2">
    <name type="scientific">Panagrolaimus superbus</name>
    <dbReference type="NCBI Taxonomy" id="310955"/>
    <lineage>
        <taxon>Eukaryota</taxon>
        <taxon>Metazoa</taxon>
        <taxon>Ecdysozoa</taxon>
        <taxon>Nematoda</taxon>
        <taxon>Chromadorea</taxon>
        <taxon>Rhabditida</taxon>
        <taxon>Tylenchina</taxon>
        <taxon>Panagrolaimomorpha</taxon>
        <taxon>Panagrolaimoidea</taxon>
        <taxon>Panagrolaimidae</taxon>
        <taxon>Panagrolaimus</taxon>
    </lineage>
</organism>
<accession>A0A914XQ04</accession>
<sequence length="285" mass="30585">MALDHHTNDALFAVFQLNGDVLDHLRLVFRVLQAVGMAGVDHQARRQLGLGQHLAGIGDAACVIVRLLAAAQDHMAIRIAGGRYDGGTTLLGDRQEVVRIGRCTHRVGGDLHIAIGAVLEADRARQTRGQLTMHLAFGGTCADRAPCHQVGDVLRRDHIEELDTGRQAELVDVAQQAAGDAQALVDPEAAVQVRIIDQALPAHRGARLLEVHAHDDFQFAGQRIAQRLQALGVLDGGLRVVDRARAYHHGQAIVTAMQDLVQGRARGADGVGGFIVTGQHRQQLG</sequence>
<dbReference type="AlphaFoldDB" id="A0A914XQ04"/>
<protein>
    <submittedName>
        <fullName evidence="2">Uncharacterized protein</fullName>
    </submittedName>
</protein>
<keyword evidence="1" id="KW-1185">Reference proteome</keyword>
<reference evidence="2" key="1">
    <citation type="submission" date="2022-11" db="UniProtKB">
        <authorList>
            <consortium name="WormBaseParasite"/>
        </authorList>
    </citation>
    <scope>IDENTIFICATION</scope>
</reference>